<feature type="compositionally biased region" description="Polar residues" evidence="7">
    <location>
        <begin position="322"/>
        <end position="337"/>
    </location>
</feature>
<dbReference type="GO" id="GO:0070840">
    <property type="term" value="F:dynein complex binding"/>
    <property type="evidence" value="ECO:0007669"/>
    <property type="project" value="TreeGrafter"/>
</dbReference>
<evidence type="ECO:0000256" key="2">
    <source>
        <dbReference type="ARBA" id="ARBA00006453"/>
    </source>
</evidence>
<feature type="region of interest" description="Disordered" evidence="7">
    <location>
        <begin position="528"/>
        <end position="559"/>
    </location>
</feature>
<protein>
    <recommendedName>
        <fullName evidence="10">Dynein assembly factor 1, axonemal homolog</fullName>
    </recommendedName>
</protein>
<dbReference type="EnsemblMetazoa" id="CLYHEMT009788.1">
    <property type="protein sequence ID" value="CLYHEMP009788.1"/>
    <property type="gene ID" value="CLYHEMG009788"/>
</dbReference>
<dbReference type="SUPFAM" id="SSF52075">
    <property type="entry name" value="Outer arm dynein light chain 1"/>
    <property type="match status" value="1"/>
</dbReference>
<dbReference type="RefSeq" id="XP_066915466.1">
    <property type="nucleotide sequence ID" value="XM_067059365.1"/>
</dbReference>
<dbReference type="Gene3D" id="3.80.10.10">
    <property type="entry name" value="Ribonuclease Inhibitor"/>
    <property type="match status" value="2"/>
</dbReference>
<sequence length="559" mass="63296">MVAQTLLNLSDKKDENSEPRMTPKVLKQICKTLKLYQTPYLNDVLYLHYKGFSKIESLDEYTGLKCLWLECNGITAIENIAHLKELRCLYLQQNLISKLGNLEELSNLDTLNVSNNCINLIENISCLGKLNTLQISHNRLESFEDVEHLSECQSIGVLDLSNNRLKDPKITEIFSLMSNLHVLNLMGNPVAKEIKNYRKNVILSCKNLTYLDDRPVFPQERACTEAWARGGREAELAEKEFWVNKERRKIQESVDYLRSIRENARRNMLHSESKDEGIEILDISQETEVSESEEAEVNDEPTLPDLEDLSDSDEDDKDDIISATNNTTSANAGENRSDIFITSPSTLSSVQQRPLTADPIMQAYPKQMKQNITPAAVSNDNDNTLDSVTSQQKSMDETTTDFFTNLNKLATLSHHQVSSSHNEPKTDSNQEIPFITRSDTKPTNNMSSSVFSSVERTLEPNISSDLLFISNDEGDQEKNTPLDNDEDIETIELTNETKPSLIIEEIVTKKKEDGGFFIKEANDATRKMNEESELTAPSSQQKKKLLIQEIDGVDEDEVD</sequence>
<evidence type="ECO:0008006" key="10">
    <source>
        <dbReference type="Google" id="ProtNLM"/>
    </source>
</evidence>
<dbReference type="InterPro" id="IPR032675">
    <property type="entry name" value="LRR_dom_sf"/>
</dbReference>
<dbReference type="FunFam" id="3.80.10.10:FF:000166">
    <property type="entry name" value="Dynein assembly factor 1, axonemal"/>
    <property type="match status" value="1"/>
</dbReference>
<dbReference type="OrthoDB" id="1904536at2759"/>
<evidence type="ECO:0000256" key="4">
    <source>
        <dbReference type="ARBA" id="ARBA00022737"/>
    </source>
</evidence>
<dbReference type="SMART" id="SM00365">
    <property type="entry name" value="LRR_SD22"/>
    <property type="match status" value="4"/>
</dbReference>
<evidence type="ECO:0000313" key="9">
    <source>
        <dbReference type="Proteomes" id="UP000594262"/>
    </source>
</evidence>
<evidence type="ECO:0000256" key="1">
    <source>
        <dbReference type="ARBA" id="ARBA00004138"/>
    </source>
</evidence>
<evidence type="ECO:0000256" key="6">
    <source>
        <dbReference type="ARBA" id="ARBA00023273"/>
    </source>
</evidence>
<dbReference type="InterPro" id="IPR001611">
    <property type="entry name" value="Leu-rich_rpt"/>
</dbReference>
<evidence type="ECO:0000256" key="7">
    <source>
        <dbReference type="SAM" id="MobiDB-lite"/>
    </source>
</evidence>
<evidence type="ECO:0000256" key="5">
    <source>
        <dbReference type="ARBA" id="ARBA00023069"/>
    </source>
</evidence>
<dbReference type="Pfam" id="PF14580">
    <property type="entry name" value="LRR_9"/>
    <property type="match status" value="1"/>
</dbReference>
<feature type="compositionally biased region" description="Acidic residues" evidence="7">
    <location>
        <begin position="305"/>
        <end position="318"/>
    </location>
</feature>
<proteinExistence type="inferred from homology"/>
<keyword evidence="9" id="KW-1185">Reference proteome</keyword>
<reference evidence="8" key="1">
    <citation type="submission" date="2021-01" db="UniProtKB">
        <authorList>
            <consortium name="EnsemblMetazoa"/>
        </authorList>
    </citation>
    <scope>IDENTIFICATION</scope>
</reference>
<feature type="region of interest" description="Disordered" evidence="7">
    <location>
        <begin position="1"/>
        <end position="20"/>
    </location>
</feature>
<dbReference type="FunFam" id="3.80.10.10:FF:000331">
    <property type="entry name" value="Dynein assembly factor 1, axonemal homolog"/>
    <property type="match status" value="1"/>
</dbReference>
<dbReference type="GO" id="GO:0005930">
    <property type="term" value="C:axoneme"/>
    <property type="evidence" value="ECO:0007669"/>
    <property type="project" value="TreeGrafter"/>
</dbReference>
<dbReference type="PROSITE" id="PS51450">
    <property type="entry name" value="LRR"/>
    <property type="match status" value="4"/>
</dbReference>
<evidence type="ECO:0000313" key="8">
    <source>
        <dbReference type="EnsemblMetazoa" id="CLYHEMP009788.1"/>
    </source>
</evidence>
<feature type="region of interest" description="Disordered" evidence="7">
    <location>
        <begin position="286"/>
        <end position="337"/>
    </location>
</feature>
<comment type="similarity">
    <text evidence="2">Belongs to the DNAAF1 family.</text>
</comment>
<dbReference type="InterPro" id="IPR050576">
    <property type="entry name" value="Cilia_flagella_integrity"/>
</dbReference>
<keyword evidence="5" id="KW-0969">Cilium</keyword>
<feature type="compositionally biased region" description="Acidic residues" evidence="7">
    <location>
        <begin position="288"/>
        <end position="299"/>
    </location>
</feature>
<organism evidence="8 9">
    <name type="scientific">Clytia hemisphaerica</name>
    <dbReference type="NCBI Taxonomy" id="252671"/>
    <lineage>
        <taxon>Eukaryota</taxon>
        <taxon>Metazoa</taxon>
        <taxon>Cnidaria</taxon>
        <taxon>Hydrozoa</taxon>
        <taxon>Hydroidolina</taxon>
        <taxon>Leptothecata</taxon>
        <taxon>Obeliida</taxon>
        <taxon>Clytiidae</taxon>
        <taxon>Clytia</taxon>
    </lineage>
</organism>
<accession>A0A7M5V513</accession>
<dbReference type="GO" id="GO:0035082">
    <property type="term" value="P:axoneme assembly"/>
    <property type="evidence" value="ECO:0007669"/>
    <property type="project" value="TreeGrafter"/>
</dbReference>
<comment type="subcellular location">
    <subcellularLocation>
        <location evidence="1">Cell projection</location>
        <location evidence="1">Cilium</location>
    </subcellularLocation>
</comment>
<evidence type="ECO:0000256" key="3">
    <source>
        <dbReference type="ARBA" id="ARBA00022614"/>
    </source>
</evidence>
<keyword evidence="6" id="KW-0966">Cell projection</keyword>
<keyword evidence="4" id="KW-0677">Repeat</keyword>
<dbReference type="GeneID" id="136802613"/>
<dbReference type="AlphaFoldDB" id="A0A7M5V513"/>
<keyword evidence="3" id="KW-0433">Leucine-rich repeat</keyword>
<dbReference type="PANTHER" id="PTHR45973">
    <property type="entry name" value="PROTEIN PHOSPHATASE 1 REGULATORY SUBUNIT SDS22-RELATED"/>
    <property type="match status" value="1"/>
</dbReference>
<name>A0A7M5V513_9CNID</name>
<dbReference type="Proteomes" id="UP000594262">
    <property type="component" value="Unplaced"/>
</dbReference>
<dbReference type="PANTHER" id="PTHR45973:SF9">
    <property type="entry name" value="LEUCINE-RICH REPEAT-CONTAINING PROTEIN 46"/>
    <property type="match status" value="1"/>
</dbReference>